<dbReference type="InterPro" id="IPR011051">
    <property type="entry name" value="RmlC_Cupin_sf"/>
</dbReference>
<gene>
    <name evidence="2" type="ORF">GCM10017083_53590</name>
</gene>
<evidence type="ECO:0000313" key="2">
    <source>
        <dbReference type="EMBL" id="GHD63398.1"/>
    </source>
</evidence>
<name>A0A919CSQ8_9PROT</name>
<dbReference type="Pfam" id="PF07883">
    <property type="entry name" value="Cupin_2"/>
    <property type="match status" value="1"/>
</dbReference>
<dbReference type="AlphaFoldDB" id="A0A919CSQ8"/>
<organism evidence="2 3">
    <name type="scientific">Thalassobaculum fulvum</name>
    <dbReference type="NCBI Taxonomy" id="1633335"/>
    <lineage>
        <taxon>Bacteria</taxon>
        <taxon>Pseudomonadati</taxon>
        <taxon>Pseudomonadota</taxon>
        <taxon>Alphaproteobacteria</taxon>
        <taxon>Rhodospirillales</taxon>
        <taxon>Thalassobaculaceae</taxon>
        <taxon>Thalassobaculum</taxon>
    </lineage>
</organism>
<evidence type="ECO:0000259" key="1">
    <source>
        <dbReference type="Pfam" id="PF07883"/>
    </source>
</evidence>
<proteinExistence type="predicted"/>
<protein>
    <recommendedName>
        <fullName evidence="1">Cupin type-2 domain-containing protein</fullName>
    </recommendedName>
</protein>
<dbReference type="InterPro" id="IPR013096">
    <property type="entry name" value="Cupin_2"/>
</dbReference>
<accession>A0A919CSQ8</accession>
<evidence type="ECO:0000313" key="3">
    <source>
        <dbReference type="Proteomes" id="UP000630353"/>
    </source>
</evidence>
<dbReference type="Proteomes" id="UP000630353">
    <property type="component" value="Unassembled WGS sequence"/>
</dbReference>
<dbReference type="EMBL" id="BMZS01000016">
    <property type="protein sequence ID" value="GHD63398.1"/>
    <property type="molecule type" value="Genomic_DNA"/>
</dbReference>
<keyword evidence="3" id="KW-1185">Reference proteome</keyword>
<reference evidence="2" key="1">
    <citation type="journal article" date="2014" name="Int. J. Syst. Evol. Microbiol.">
        <title>Complete genome sequence of Corynebacterium casei LMG S-19264T (=DSM 44701T), isolated from a smear-ripened cheese.</title>
        <authorList>
            <consortium name="US DOE Joint Genome Institute (JGI-PGF)"/>
            <person name="Walter F."/>
            <person name="Albersmeier A."/>
            <person name="Kalinowski J."/>
            <person name="Ruckert C."/>
        </authorList>
    </citation>
    <scope>NUCLEOTIDE SEQUENCE</scope>
    <source>
        <strain evidence="2">KCTC 42651</strain>
    </source>
</reference>
<reference evidence="2" key="2">
    <citation type="submission" date="2020-09" db="EMBL/GenBank/DDBJ databases">
        <authorList>
            <person name="Sun Q."/>
            <person name="Kim S."/>
        </authorList>
    </citation>
    <scope>NUCLEOTIDE SEQUENCE</scope>
    <source>
        <strain evidence="2">KCTC 42651</strain>
    </source>
</reference>
<dbReference type="SUPFAM" id="SSF51182">
    <property type="entry name" value="RmlC-like cupins"/>
    <property type="match status" value="1"/>
</dbReference>
<dbReference type="InterPro" id="IPR014710">
    <property type="entry name" value="RmlC-like_jellyroll"/>
</dbReference>
<feature type="domain" description="Cupin type-2" evidence="1">
    <location>
        <begin position="67"/>
        <end position="121"/>
    </location>
</feature>
<sequence>MTKPPESDRYEPRAFGRGVFHVQHARDADWKPGFRGFFDYRDLGMVEKTGGKLRAHVHRPNGPCQGQGDLHYHLVDFQMVYVLKGWARVHFDGVGEVLMEEGSCMYQEPEIRHRVIEYSDDYTALELLVPAESETVSVEP</sequence>
<comment type="caution">
    <text evidence="2">The sequence shown here is derived from an EMBL/GenBank/DDBJ whole genome shotgun (WGS) entry which is preliminary data.</text>
</comment>
<dbReference type="RefSeq" id="WP_189995561.1">
    <property type="nucleotide sequence ID" value="NZ_BMZS01000016.1"/>
</dbReference>
<dbReference type="Gene3D" id="2.60.120.10">
    <property type="entry name" value="Jelly Rolls"/>
    <property type="match status" value="1"/>
</dbReference>
<dbReference type="CDD" id="cd06980">
    <property type="entry name" value="cupin_bxe_c0505"/>
    <property type="match status" value="1"/>
</dbReference>